<dbReference type="SUPFAM" id="SSF48371">
    <property type="entry name" value="ARM repeat"/>
    <property type="match status" value="1"/>
</dbReference>
<sequence length="220" mass="26341">MNEHLFTLLEKRFENVSDADKAKQMSAYMRNLFSFYGIKTPERRLIYKDIIKEAKKSKIIDWQLLDKAWQSPKREMHYFVCDYLKGCQKLLIYEDIPHLLSFAKTNQWWDTIDHFDRILGRINDPRIKEFMIDLSHSDDFWLRRIAIDHQLGAKDKTDTELLALIICQNFGSQEFFINKAIGWSLRDYSKTNPEWVRNFIKEHKSQLAPLSIREASKYLN</sequence>
<dbReference type="InterPro" id="IPR014825">
    <property type="entry name" value="DNA_alkylation"/>
</dbReference>
<evidence type="ECO:0000313" key="1">
    <source>
        <dbReference type="EMBL" id="EHJ57576.1"/>
    </source>
</evidence>
<dbReference type="Pfam" id="PF08713">
    <property type="entry name" value="DNA_alkylation"/>
    <property type="match status" value="1"/>
</dbReference>
<dbReference type="Gene3D" id="1.20.1660.10">
    <property type="entry name" value="Hypothetical protein (EF3068)"/>
    <property type="match status" value="1"/>
</dbReference>
<dbReference type="STRING" id="764291.STRUR_1707"/>
<dbReference type="PANTHER" id="PTHR34070">
    <property type="entry name" value="ARMADILLO-TYPE FOLD"/>
    <property type="match status" value="1"/>
</dbReference>
<proteinExistence type="predicted"/>
<dbReference type="Proteomes" id="UP000005388">
    <property type="component" value="Unassembled WGS sequence"/>
</dbReference>
<organism evidence="1 2">
    <name type="scientific">Streptococcus urinalis 2285-97</name>
    <dbReference type="NCBI Taxonomy" id="764291"/>
    <lineage>
        <taxon>Bacteria</taxon>
        <taxon>Bacillati</taxon>
        <taxon>Bacillota</taxon>
        <taxon>Bacilli</taxon>
        <taxon>Lactobacillales</taxon>
        <taxon>Streptococcaceae</taxon>
        <taxon>Streptococcus</taxon>
    </lineage>
</organism>
<keyword evidence="2" id="KW-1185">Reference proteome</keyword>
<dbReference type="CDD" id="cd07064">
    <property type="entry name" value="AlkD_like_1"/>
    <property type="match status" value="1"/>
</dbReference>
<accession>G5KCG8</accession>
<dbReference type="RefSeq" id="WP_006740278.1">
    <property type="nucleotide sequence ID" value="NZ_AEUZ02000001.1"/>
</dbReference>
<name>G5KCG8_9STRE</name>
<dbReference type="Gene3D" id="1.25.40.290">
    <property type="entry name" value="ARM repeat domains"/>
    <property type="match status" value="1"/>
</dbReference>
<dbReference type="EMBL" id="AEUZ02000001">
    <property type="protein sequence ID" value="EHJ57576.1"/>
    <property type="molecule type" value="Genomic_DNA"/>
</dbReference>
<dbReference type="PANTHER" id="PTHR34070:SF1">
    <property type="entry name" value="DNA ALKYLATION REPAIR PROTEIN"/>
    <property type="match status" value="1"/>
</dbReference>
<evidence type="ECO:0000313" key="2">
    <source>
        <dbReference type="Proteomes" id="UP000005388"/>
    </source>
</evidence>
<reference evidence="1 2" key="1">
    <citation type="journal article" date="2014" name="Int. J. Syst. Evol. Microbiol.">
        <title>Phylogenomics and the dynamic genome evolution of the genus Streptococcus.</title>
        <authorList>
            <consortium name="The Broad Institute Genome Sequencing Platform"/>
            <person name="Richards V.P."/>
            <person name="Palmer S.R."/>
            <person name="Pavinski Bitar P.D."/>
            <person name="Qin X."/>
            <person name="Weinstock G.M."/>
            <person name="Highlander S.K."/>
            <person name="Town C.D."/>
            <person name="Burne R.A."/>
            <person name="Stanhope M.J."/>
        </authorList>
    </citation>
    <scope>NUCLEOTIDE SEQUENCE [LARGE SCALE GENOMIC DNA]</scope>
    <source>
        <strain evidence="1 2">2285-97</strain>
    </source>
</reference>
<gene>
    <name evidence="1" type="ORF">STRUR_1707</name>
</gene>
<comment type="caution">
    <text evidence="1">The sequence shown here is derived from an EMBL/GenBank/DDBJ whole genome shotgun (WGS) entry which is preliminary data.</text>
</comment>
<dbReference type="InterPro" id="IPR016024">
    <property type="entry name" value="ARM-type_fold"/>
</dbReference>
<dbReference type="eggNOG" id="COG4912">
    <property type="taxonomic scope" value="Bacteria"/>
</dbReference>
<dbReference type="AlphaFoldDB" id="G5KCG8"/>
<protein>
    <submittedName>
        <fullName evidence="1">DNA alkylation repair enzyme</fullName>
    </submittedName>
</protein>